<dbReference type="AlphaFoldDB" id="A0A4P7NBX9"/>
<evidence type="ECO:0000256" key="1">
    <source>
        <dbReference type="SAM" id="MobiDB-lite"/>
    </source>
</evidence>
<sequence length="144" mass="15865">MAPATGGPIMIDALFMTPADVVTPIQPMITTPVQNIMGIIRFSGPKRSPKRTGRMRPTNDTPANMSRRFSESGYESGEIDERPLDPSLEPCPHDEIDGNGRRQLDKCHGYTSPPVTFPRPIIPNAMALRLVKYVDVTDMMGQAL</sequence>
<evidence type="ECO:0000313" key="2">
    <source>
        <dbReference type="EMBL" id="QBZ57834.1"/>
    </source>
</evidence>
<evidence type="ECO:0000313" key="3">
    <source>
        <dbReference type="Proteomes" id="UP000294847"/>
    </source>
</evidence>
<dbReference type="EMBL" id="CP034206">
    <property type="protein sequence ID" value="QBZ57834.1"/>
    <property type="molecule type" value="Genomic_DNA"/>
</dbReference>
<name>A0A4P7NBX9_PYROR</name>
<accession>A0A4P7NBX9</accession>
<protein>
    <submittedName>
        <fullName evidence="2">Uncharacterized protein</fullName>
    </submittedName>
</protein>
<dbReference type="Proteomes" id="UP000294847">
    <property type="component" value="Chromosome 3"/>
</dbReference>
<organism evidence="2 3">
    <name type="scientific">Pyricularia oryzae</name>
    <name type="common">Rice blast fungus</name>
    <name type="synonym">Magnaporthe oryzae</name>
    <dbReference type="NCBI Taxonomy" id="318829"/>
    <lineage>
        <taxon>Eukaryota</taxon>
        <taxon>Fungi</taxon>
        <taxon>Dikarya</taxon>
        <taxon>Ascomycota</taxon>
        <taxon>Pezizomycotina</taxon>
        <taxon>Sordariomycetes</taxon>
        <taxon>Sordariomycetidae</taxon>
        <taxon>Magnaporthales</taxon>
        <taxon>Pyriculariaceae</taxon>
        <taxon>Pyricularia</taxon>
    </lineage>
</organism>
<feature type="compositionally biased region" description="Basic and acidic residues" evidence="1">
    <location>
        <begin position="91"/>
        <end position="104"/>
    </location>
</feature>
<proteinExistence type="predicted"/>
<feature type="region of interest" description="Disordered" evidence="1">
    <location>
        <begin position="43"/>
        <end position="104"/>
    </location>
</feature>
<gene>
    <name evidence="2" type="ORF">PoMZ_02769</name>
</gene>
<reference evidence="2 3" key="1">
    <citation type="journal article" date="2019" name="Mol. Biol. Evol.">
        <title>Blast fungal genomes show frequent chromosomal changes, gene gains and losses, and effector gene turnover.</title>
        <authorList>
            <person name="Gomez Luciano L.B."/>
            <person name="Jason Tsai I."/>
            <person name="Chuma I."/>
            <person name="Tosa Y."/>
            <person name="Chen Y.H."/>
            <person name="Li J.Y."/>
            <person name="Li M.Y."/>
            <person name="Jade Lu M.Y."/>
            <person name="Nakayashiki H."/>
            <person name="Li W.H."/>
        </authorList>
    </citation>
    <scope>NUCLEOTIDE SEQUENCE [LARGE SCALE GENOMIC DNA]</scope>
    <source>
        <strain evidence="2">MZ5-1-6</strain>
    </source>
</reference>